<evidence type="ECO:0000313" key="1">
    <source>
        <dbReference type="EMBL" id="KPL84269.1"/>
    </source>
</evidence>
<evidence type="ECO:0000313" key="2">
    <source>
        <dbReference type="Proteomes" id="UP000050544"/>
    </source>
</evidence>
<dbReference type="AlphaFoldDB" id="A0A0P6XLD5"/>
<dbReference type="EMBL" id="LGKO01000002">
    <property type="protein sequence ID" value="KPL84269.1"/>
    <property type="molecule type" value="Genomic_DNA"/>
</dbReference>
<name>A0A0P6XLD5_9CHLR</name>
<dbReference type="Proteomes" id="UP000050544">
    <property type="component" value="Unassembled WGS sequence"/>
</dbReference>
<organism evidence="1 2">
    <name type="scientific">Thermanaerothrix daxensis</name>
    <dbReference type="NCBI Taxonomy" id="869279"/>
    <lineage>
        <taxon>Bacteria</taxon>
        <taxon>Bacillati</taxon>
        <taxon>Chloroflexota</taxon>
        <taxon>Anaerolineae</taxon>
        <taxon>Anaerolineales</taxon>
        <taxon>Anaerolineaceae</taxon>
        <taxon>Thermanaerothrix</taxon>
    </lineage>
</organism>
<gene>
    <name evidence="1" type="ORF">SE15_03765</name>
</gene>
<evidence type="ECO:0008006" key="3">
    <source>
        <dbReference type="Google" id="ProtNLM"/>
    </source>
</evidence>
<dbReference type="SUPFAM" id="SSF48371">
    <property type="entry name" value="ARM repeat"/>
    <property type="match status" value="1"/>
</dbReference>
<keyword evidence="2" id="KW-1185">Reference proteome</keyword>
<dbReference type="InterPro" id="IPR016024">
    <property type="entry name" value="ARM-type_fold"/>
</dbReference>
<accession>A0A0P6XLD5</accession>
<dbReference type="STRING" id="869279.SE15_03765"/>
<comment type="caution">
    <text evidence="1">The sequence shown here is derived from an EMBL/GenBank/DDBJ whole genome shotgun (WGS) entry which is preliminary data.</text>
</comment>
<protein>
    <recommendedName>
        <fullName evidence="3">DNA alkylation repair protein</fullName>
    </recommendedName>
</protein>
<dbReference type="Pfam" id="PF08713">
    <property type="entry name" value="DNA_alkylation"/>
    <property type="match status" value="1"/>
</dbReference>
<sequence length="271" mass="30764">MQELSLLLEDIPRFKRGLQRLLEQYADLSYHPGETIPLDKASERLLVPPVVVNEIEAFLSAWAVQYPEPALHLADLFWEEATPLYRHLAAVLLREVPITSTTQLAIQERLSKWINDVEGASHFIPTMITAAEGLQKNVPEAWLDLVHTWLFSRSPGSHRVALVALRHLIQNTAFDNLPLIFEWLSAWLQEFSTSSLTAETLDLLQALTERSPAETAYFLRQLLGLLPPPTARRLIRAVLPILPEDYRQRLQSALRVVNAQVKPPPTEQPLV</sequence>
<reference evidence="1 2" key="1">
    <citation type="submission" date="2015-07" db="EMBL/GenBank/DDBJ databases">
        <title>Whole genome sequence of Thermanaerothrix daxensis DSM 23592.</title>
        <authorList>
            <person name="Hemp J."/>
            <person name="Ward L.M."/>
            <person name="Pace L.A."/>
            <person name="Fischer W.W."/>
        </authorList>
    </citation>
    <scope>NUCLEOTIDE SEQUENCE [LARGE SCALE GENOMIC DNA]</scope>
    <source>
        <strain evidence="1 2">GNS-1</strain>
    </source>
</reference>
<dbReference type="InterPro" id="IPR014825">
    <property type="entry name" value="DNA_alkylation"/>
</dbReference>
<proteinExistence type="predicted"/>